<dbReference type="PANTHER" id="PTHR33055:SF13">
    <property type="entry name" value="TRANSPOSASE"/>
    <property type="match status" value="1"/>
</dbReference>
<reference evidence="4" key="1">
    <citation type="journal article" date="2019" name="Int. J. Syst. Evol. Microbiol.">
        <title>The Global Catalogue of Microorganisms (GCM) 10K type strain sequencing project: providing services to taxonomists for standard genome sequencing and annotation.</title>
        <authorList>
            <consortium name="The Broad Institute Genomics Platform"/>
            <consortium name="The Broad Institute Genome Sequencing Center for Infectious Disease"/>
            <person name="Wu L."/>
            <person name="Ma J."/>
        </authorList>
    </citation>
    <scope>NUCLEOTIDE SEQUENCE [LARGE SCALE GENOMIC DNA]</scope>
    <source>
        <strain evidence="4">CCUG 57263</strain>
    </source>
</reference>
<evidence type="ECO:0000259" key="2">
    <source>
        <dbReference type="Pfam" id="PF02371"/>
    </source>
</evidence>
<dbReference type="InterPro" id="IPR047650">
    <property type="entry name" value="Transpos_IS110"/>
</dbReference>
<accession>A0ABW3DJU5</accession>
<dbReference type="Proteomes" id="UP001597120">
    <property type="component" value="Unassembled WGS sequence"/>
</dbReference>
<evidence type="ECO:0000313" key="3">
    <source>
        <dbReference type="EMBL" id="MFD0872554.1"/>
    </source>
</evidence>
<proteinExistence type="predicted"/>
<feature type="domain" description="Transposase IS110-like N-terminal" evidence="1">
    <location>
        <begin position="23"/>
        <end position="183"/>
    </location>
</feature>
<dbReference type="PANTHER" id="PTHR33055">
    <property type="entry name" value="TRANSPOSASE FOR INSERTION SEQUENCE ELEMENT IS1111A"/>
    <property type="match status" value="1"/>
</dbReference>
<evidence type="ECO:0000313" key="4">
    <source>
        <dbReference type="Proteomes" id="UP001597120"/>
    </source>
</evidence>
<dbReference type="NCBIfam" id="NF033542">
    <property type="entry name" value="transpos_IS110"/>
    <property type="match status" value="1"/>
</dbReference>
<feature type="domain" description="Transposase IS116/IS110/IS902 C-terminal" evidence="2">
    <location>
        <begin position="293"/>
        <end position="376"/>
    </location>
</feature>
<dbReference type="InterPro" id="IPR002525">
    <property type="entry name" value="Transp_IS110-like_N"/>
</dbReference>
<dbReference type="InterPro" id="IPR003346">
    <property type="entry name" value="Transposase_20"/>
</dbReference>
<gene>
    <name evidence="3" type="ORF">ACFQ03_25865</name>
</gene>
<name>A0ABW3DJU5_9BACL</name>
<comment type="caution">
    <text evidence="3">The sequence shown here is derived from an EMBL/GenBank/DDBJ whole genome shotgun (WGS) entry which is preliminary data.</text>
</comment>
<sequence length="432" mass="48798">MKHNQSSKQNQRIERISETTLVIGTDIAKNNHVARAFTYRGIELGKRCLFQNDEQGLLNLLAWAEALKQEHGMNDVILGVEPTGHYWFPLFHFLKGHGIQVVLVNPHHVKKSKELDDNSPTKNDIKDAKVVAKLIIDGRYSEPQLPEGIYADLRVLMNQRERLNGDLNRVKGRIHNWLDRFFPEYTQVFKDWEGKASLITLGQFPLPQDVVSAGETTIVAAWKKNGVNRAVGPKRAELLYRKARKSIGLTEGAAAARHELAMLLEQYAMLCRQMDQLMALVAELVEQIPGAAEMMTIPCIKLITVAGFLAEVGDLSRYDHSQQIVRHAGLSLREDSSGKRKGETTITKRGRCRLRALLYRAALTLVAKNPEFRTLHAYFTTRRDNPLKKKQSMIAICTKLIRVLFELGRKKKAYDAGKVLGPHREAQLQAAA</sequence>
<dbReference type="EMBL" id="JBHTIU010000128">
    <property type="protein sequence ID" value="MFD0872554.1"/>
    <property type="molecule type" value="Genomic_DNA"/>
</dbReference>
<keyword evidence="4" id="KW-1185">Reference proteome</keyword>
<evidence type="ECO:0000259" key="1">
    <source>
        <dbReference type="Pfam" id="PF01548"/>
    </source>
</evidence>
<dbReference type="Pfam" id="PF01548">
    <property type="entry name" value="DEDD_Tnp_IS110"/>
    <property type="match status" value="1"/>
</dbReference>
<organism evidence="3 4">
    <name type="scientific">Paenibacillus residui</name>
    <dbReference type="NCBI Taxonomy" id="629724"/>
    <lineage>
        <taxon>Bacteria</taxon>
        <taxon>Bacillati</taxon>
        <taxon>Bacillota</taxon>
        <taxon>Bacilli</taxon>
        <taxon>Bacillales</taxon>
        <taxon>Paenibacillaceae</taxon>
        <taxon>Paenibacillus</taxon>
    </lineage>
</organism>
<dbReference type="Pfam" id="PF02371">
    <property type="entry name" value="Transposase_20"/>
    <property type="match status" value="1"/>
</dbReference>
<dbReference type="RefSeq" id="WP_010267154.1">
    <property type="nucleotide sequence ID" value="NZ_JBHTIU010000128.1"/>
</dbReference>
<protein>
    <submittedName>
        <fullName evidence="3">IS110 family transposase</fullName>
    </submittedName>
</protein>